<keyword evidence="7" id="KW-0234">DNA repair</keyword>
<evidence type="ECO:0000256" key="15">
    <source>
        <dbReference type="SAM" id="MobiDB-lite"/>
    </source>
</evidence>
<evidence type="ECO:0000256" key="6">
    <source>
        <dbReference type="ARBA" id="ARBA00023163"/>
    </source>
</evidence>
<dbReference type="FunFam" id="3.30.420.40:FF:000289">
    <property type="entry name" value="Actin-related protein 4"/>
    <property type="match status" value="1"/>
</dbReference>
<dbReference type="Gene3D" id="3.30.420.40">
    <property type="match status" value="3"/>
</dbReference>
<dbReference type="GO" id="GO:0031011">
    <property type="term" value="C:Ino80 complex"/>
    <property type="evidence" value="ECO:0007669"/>
    <property type="project" value="UniProtKB-ARBA"/>
</dbReference>
<evidence type="ECO:0000256" key="13">
    <source>
        <dbReference type="ARBA" id="ARBA00053941"/>
    </source>
</evidence>
<dbReference type="GO" id="GO:0006281">
    <property type="term" value="P:DNA repair"/>
    <property type="evidence" value="ECO:0007669"/>
    <property type="project" value="UniProtKB-KW"/>
</dbReference>
<evidence type="ECO:0000256" key="7">
    <source>
        <dbReference type="ARBA" id="ARBA00023204"/>
    </source>
</evidence>
<keyword evidence="2" id="KW-0227">DNA damage</keyword>
<evidence type="ECO:0000256" key="12">
    <source>
        <dbReference type="ARBA" id="ARBA00042445"/>
    </source>
</evidence>
<evidence type="ECO:0000256" key="4">
    <source>
        <dbReference type="ARBA" id="ARBA00023015"/>
    </source>
</evidence>
<evidence type="ECO:0000256" key="2">
    <source>
        <dbReference type="ARBA" id="ARBA00022763"/>
    </source>
</evidence>
<dbReference type="GO" id="GO:0006338">
    <property type="term" value="P:chromatin remodeling"/>
    <property type="evidence" value="ECO:0007669"/>
    <property type="project" value="UniProtKB-ARBA"/>
</dbReference>
<dbReference type="FunFam" id="3.30.420.40:FF:000203">
    <property type="entry name" value="Actin-related protein 4"/>
    <property type="match status" value="1"/>
</dbReference>
<evidence type="ECO:0000256" key="3">
    <source>
        <dbReference type="ARBA" id="ARBA00022853"/>
    </source>
</evidence>
<evidence type="ECO:0000313" key="17">
    <source>
        <dbReference type="Proteomes" id="UP000019375"/>
    </source>
</evidence>
<dbReference type="Gene3D" id="3.90.640.10">
    <property type="entry name" value="Actin, Chain A, domain 4"/>
    <property type="match status" value="1"/>
</dbReference>
<comment type="subunit">
    <text evidence="10">Component of the NuA4 histone acetyltransferase complex, of the INO80 chromatin remodeling complex, and of the SWR1 chromatin remodeling complex.</text>
</comment>
<evidence type="ECO:0000256" key="1">
    <source>
        <dbReference type="ARBA" id="ARBA00004123"/>
    </source>
</evidence>
<protein>
    <recommendedName>
        <fullName evidence="11">Actin-related protein 4</fullName>
    </recommendedName>
    <alternativeName>
        <fullName evidence="12 14">Actin-like protein ARP4</fullName>
    </alternativeName>
</protein>
<evidence type="ECO:0000256" key="11">
    <source>
        <dbReference type="ARBA" id="ARBA00041020"/>
    </source>
</evidence>
<dbReference type="SMART" id="SM00268">
    <property type="entry name" value="ACTIN"/>
    <property type="match status" value="1"/>
</dbReference>
<evidence type="ECO:0000256" key="8">
    <source>
        <dbReference type="ARBA" id="ARBA00023242"/>
    </source>
</evidence>
<dbReference type="GO" id="GO:0010468">
    <property type="term" value="P:regulation of gene expression"/>
    <property type="evidence" value="ECO:0007669"/>
    <property type="project" value="UniProtKB-ARBA"/>
</dbReference>
<keyword evidence="8" id="KW-0539">Nucleus</keyword>
<dbReference type="SUPFAM" id="SSF53067">
    <property type="entry name" value="Actin-like ATPase domain"/>
    <property type="match status" value="2"/>
</dbReference>
<evidence type="ECO:0000256" key="10">
    <source>
        <dbReference type="ARBA" id="ARBA00038661"/>
    </source>
</evidence>
<keyword evidence="5" id="KW-0010">Activator</keyword>
<dbReference type="InterPro" id="IPR043129">
    <property type="entry name" value="ATPase_NBD"/>
</dbReference>
<dbReference type="Proteomes" id="UP000019375">
    <property type="component" value="Unassembled WGS sequence"/>
</dbReference>
<dbReference type="GO" id="GO:0035267">
    <property type="term" value="C:NuA4 histone acetyltransferase complex"/>
    <property type="evidence" value="ECO:0007669"/>
    <property type="project" value="UniProtKB-ARBA"/>
</dbReference>
<evidence type="ECO:0000313" key="16">
    <source>
        <dbReference type="EMBL" id="CDF88928.1"/>
    </source>
</evidence>
<organism evidence="16 17">
    <name type="scientific">Zygosaccharomyces bailii (strain CLIB 213 / ATCC 58445 / CBS 680 / BCRC 21525 / NBRC 1098 / NCYC 1416 / NRRL Y-2227)</name>
    <dbReference type="NCBI Taxonomy" id="1333698"/>
    <lineage>
        <taxon>Eukaryota</taxon>
        <taxon>Fungi</taxon>
        <taxon>Dikarya</taxon>
        <taxon>Ascomycota</taxon>
        <taxon>Saccharomycotina</taxon>
        <taxon>Saccharomycetes</taxon>
        <taxon>Saccharomycetales</taxon>
        <taxon>Saccharomycetaceae</taxon>
        <taxon>Zygosaccharomyces</taxon>
    </lineage>
</organism>
<dbReference type="InterPro" id="IPR004000">
    <property type="entry name" value="Actin"/>
</dbReference>
<gene>
    <name evidence="16" type="ORF">BN860_05160g</name>
</gene>
<name>A0A8J2X792_ZYGB2</name>
<evidence type="ECO:0000256" key="9">
    <source>
        <dbReference type="ARBA" id="ARBA00038320"/>
    </source>
</evidence>
<dbReference type="EMBL" id="HG316456">
    <property type="protein sequence ID" value="CDF88928.1"/>
    <property type="molecule type" value="Genomic_DNA"/>
</dbReference>
<accession>A0A8J2X792</accession>
<dbReference type="OrthoDB" id="5132116at2759"/>
<reference evidence="17" key="1">
    <citation type="journal article" date="2013" name="Genome Announc.">
        <title>Genome sequence of the food spoilage yeast Zygosaccharomyces bailii CLIB 213(T).</title>
        <authorList>
            <person name="Galeote V."/>
            <person name="Bigey F."/>
            <person name="Devillers H."/>
            <person name="Neuveglise C."/>
            <person name="Dequin S."/>
        </authorList>
    </citation>
    <scope>NUCLEOTIDE SEQUENCE [LARGE SCALE GENOMIC DNA]</scope>
    <source>
        <strain evidence="17">CLIB 213 / ATCC 58445 / CBS 680 / CCRC 21525 / NBRC 1098 / NCYC 1416 / NRRL Y-2227</strain>
    </source>
</reference>
<dbReference type="Pfam" id="PF00022">
    <property type="entry name" value="Actin"/>
    <property type="match status" value="1"/>
</dbReference>
<evidence type="ECO:0000256" key="5">
    <source>
        <dbReference type="ARBA" id="ARBA00023159"/>
    </source>
</evidence>
<comment type="subcellular location">
    <subcellularLocation>
        <location evidence="1">Nucleus</location>
    </subcellularLocation>
</comment>
<evidence type="ECO:0000256" key="14">
    <source>
        <dbReference type="ARBA" id="ARBA00077253"/>
    </source>
</evidence>
<keyword evidence="17" id="KW-1185">Reference proteome</keyword>
<comment type="similarity">
    <text evidence="9">Belongs to the actin family. ARP4 subfamily.</text>
</comment>
<dbReference type="PANTHER" id="PTHR11937">
    <property type="entry name" value="ACTIN"/>
    <property type="match status" value="1"/>
</dbReference>
<keyword evidence="6" id="KW-0804">Transcription</keyword>
<keyword evidence="4" id="KW-0805">Transcription regulation</keyword>
<feature type="region of interest" description="Disordered" evidence="15">
    <location>
        <begin position="326"/>
        <end position="369"/>
    </location>
</feature>
<dbReference type="AlphaFoldDB" id="A0A8J2X792"/>
<dbReference type="GO" id="GO:0000812">
    <property type="term" value="C:Swr1 complex"/>
    <property type="evidence" value="ECO:0007669"/>
    <property type="project" value="UniProtKB-ARBA"/>
</dbReference>
<proteinExistence type="inferred from homology"/>
<comment type="function">
    <text evidence="13">Chromatin interaction component of the NuA4 histone acetyltransferase complex which is involved in transcriptional activation of selected genes principally by acetylation of nucleosomal histone H4 and H2A. The NuA4 complex is also involved in DNA repair. Is required for NuA4 complex integrity. Component of the SWR1 complex which mediates the ATP-dependent exchange of histone H2A for the H2A variant HZT1 leading to transcriptional regulation of selected genes by chromatin remodeling. Component of the INO80 complex which remodels chromatin by shifting nucleosomes and is involved in DNA repair.</text>
</comment>
<sequence length="480" mass="53784">MSNPALQVYGGDEITAVVIDPGSFTTNIGYSGTDCPQAILHSCYGNYKSVNQEQDGNSKTKIFEEQSLSFPRPDYEIKPIVENGLIVDWDGAQEQWSWALKKLLYLESNQGIPALLTESIWNTVENKTKSLEVLLEALEFEACYLSSTPTCVSFATGRPNCLVVDVGHDTSSVSPVVDGMTLSRSTMRNFIAGKYVDVLIRKYLQPRELIPLFEVAQRRPEFKRKSFDFKVDPSLYQYANERGFLQECKETLCQVAPTTLKKYIPELEATAKRSIEAPWAEEIVFDNVSRYGFAEQLFQPKREDIPEGWSVSQDGIVETWHNDYVPLKRNKPSGKPEKNSNEESPNGEEQTSTSETSNENGKRPMEEPQENSIAGIADLVSSSITGADVDLRATLAHNIVLTGGSSSIPGFSDRLMAELTKKLPALKVRVLTTGHLRERQYQAWLGGSILTSLGSFHQLWVGKREYEEVGAERLLNDRFR</sequence>
<keyword evidence="3" id="KW-0156">Chromatin regulator</keyword>
<feature type="compositionally biased region" description="Low complexity" evidence="15">
    <location>
        <begin position="347"/>
        <end position="359"/>
    </location>
</feature>